<comment type="caution">
    <text evidence="2">The sequence shown here is derived from an EMBL/GenBank/DDBJ whole genome shotgun (WGS) entry which is preliminary data.</text>
</comment>
<evidence type="ECO:0000313" key="2">
    <source>
        <dbReference type="EMBL" id="KAK3786491.1"/>
    </source>
</evidence>
<feature type="compositionally biased region" description="Basic residues" evidence="1">
    <location>
        <begin position="368"/>
        <end position="377"/>
    </location>
</feature>
<reference evidence="2" key="1">
    <citation type="journal article" date="2023" name="G3 (Bethesda)">
        <title>A reference genome for the long-term kleptoplast-retaining sea slug Elysia crispata morphotype clarki.</title>
        <authorList>
            <person name="Eastman K.E."/>
            <person name="Pendleton A.L."/>
            <person name="Shaikh M.A."/>
            <person name="Suttiyut T."/>
            <person name="Ogas R."/>
            <person name="Tomko P."/>
            <person name="Gavelis G."/>
            <person name="Widhalm J.R."/>
            <person name="Wisecaver J.H."/>
        </authorList>
    </citation>
    <scope>NUCLEOTIDE SEQUENCE</scope>
    <source>
        <strain evidence="2">ECLA1</strain>
    </source>
</reference>
<dbReference type="Proteomes" id="UP001283361">
    <property type="component" value="Unassembled WGS sequence"/>
</dbReference>
<evidence type="ECO:0000313" key="3">
    <source>
        <dbReference type="Proteomes" id="UP001283361"/>
    </source>
</evidence>
<name>A0AAE1AG69_9GAST</name>
<feature type="compositionally biased region" description="Basic and acidic residues" evidence="1">
    <location>
        <begin position="268"/>
        <end position="295"/>
    </location>
</feature>
<feature type="compositionally biased region" description="Basic residues" evidence="1">
    <location>
        <begin position="345"/>
        <end position="360"/>
    </location>
</feature>
<dbReference type="AlphaFoldDB" id="A0AAE1AG69"/>
<evidence type="ECO:0000256" key="1">
    <source>
        <dbReference type="SAM" id="MobiDB-lite"/>
    </source>
</evidence>
<feature type="region of interest" description="Disordered" evidence="1">
    <location>
        <begin position="261"/>
        <end position="445"/>
    </location>
</feature>
<keyword evidence="3" id="KW-1185">Reference proteome</keyword>
<feature type="compositionally biased region" description="Basic and acidic residues" evidence="1">
    <location>
        <begin position="304"/>
        <end position="344"/>
    </location>
</feature>
<dbReference type="EMBL" id="JAWDGP010001963">
    <property type="protein sequence ID" value="KAK3786491.1"/>
    <property type="molecule type" value="Genomic_DNA"/>
</dbReference>
<accession>A0AAE1AG69</accession>
<gene>
    <name evidence="2" type="ORF">RRG08_058544</name>
</gene>
<dbReference type="PANTHER" id="PTHR46601:SF1">
    <property type="entry name" value="ADF-H DOMAIN-CONTAINING PROTEIN"/>
    <property type="match status" value="1"/>
</dbReference>
<dbReference type="PANTHER" id="PTHR46601">
    <property type="entry name" value="ULP_PROTEASE DOMAIN-CONTAINING PROTEIN"/>
    <property type="match status" value="1"/>
</dbReference>
<feature type="compositionally biased region" description="Polar residues" evidence="1">
    <location>
        <begin position="398"/>
        <end position="407"/>
    </location>
</feature>
<feature type="compositionally biased region" description="Polar residues" evidence="1">
    <location>
        <begin position="378"/>
        <end position="389"/>
    </location>
</feature>
<protein>
    <submittedName>
        <fullName evidence="2">Uncharacterized protein</fullName>
    </submittedName>
</protein>
<organism evidence="2 3">
    <name type="scientific">Elysia crispata</name>
    <name type="common">lettuce slug</name>
    <dbReference type="NCBI Taxonomy" id="231223"/>
    <lineage>
        <taxon>Eukaryota</taxon>
        <taxon>Metazoa</taxon>
        <taxon>Spiralia</taxon>
        <taxon>Lophotrochozoa</taxon>
        <taxon>Mollusca</taxon>
        <taxon>Gastropoda</taxon>
        <taxon>Heterobranchia</taxon>
        <taxon>Euthyneura</taxon>
        <taxon>Panpulmonata</taxon>
        <taxon>Sacoglossa</taxon>
        <taxon>Placobranchoidea</taxon>
        <taxon>Plakobranchidae</taxon>
        <taxon>Elysia</taxon>
    </lineage>
</organism>
<sequence length="977" mass="112272">MTSKSDIVAYINSFTVDNELTIGFVIKLVLNKDVSHAVTTLHSHAPTNIYINHSALTSKVHRTVAEFKKRRAQNLSRPSNFQSLIDCLNRPFLLPEKKTALSTATSLPNPLLPHPIPTSPSLIAQGQPKSVKLRGDCDSCLSSREMAAVAINESKQRLKETKRTVILLRKQFKVKEVNLFKKRKELQLRKKADRIRERSRQVLRLQNELKNRSHPITFDLVVVFFAVYSNSMSSKSTQLRQLWKEKDPEKYAQYLEKQRVRAKARRDAKRERWENEPHTRAMIAEKEKENQQARDRMRKHSERKRSEGRRVLRRTSDHESYEPPVKRPKDMTEEERREHNAELKRRSRARQTPQKKRWAKVKNTEYQRRHRERKRGAHTSSLPADSSTESEFDDHPPLQTSPDNQPNCLVIPEGPLLDPHVPSPSLEAVEVPGPSRQPPGTPQRAKKTIWNLTSLVKSTIKGKIKSSKEYAQVIKGLVTPKTPEKRNALHKINLEDFRMPPETKMLDLLLCEKMDNGWHHPLCLEGKCVTCGSPAEYIGSKFQRYMDSQVNWQHWERVSQDGRTRLELVFKSGKLRDLLKEFIEKDLMQPSQGSTFVRHLHTFWQYSQYSLLKGSLQEDEAIMVMDFAENRKASYAVEVKSAHFGKAQITMHPTVCFYKVGEVQMRHSMVFLSDDICHDYHAVHHFTLASIEALAKAAPLVQRVYIFSDGCAGQYKGKGTFADLSLYTGKRIQRVFFGSEHGKGEADGETGVINRAVDRAVSSGRLTVRNAEDLHTWCSKELTRTEQPSLRDFFLVPREEIIRDRPQTDVVTIPGTRRIHQAERVSDYIIRTRMLACFCEACRRDSDSCPNQAYVGTYTVHKLKSSHSTLDDAFLEDDAVESTLAPEPPQISPANDPKVGDFVSVKYTLGKKQLMYNAVVIEPCQPLEDNELMVSFLKGQGTYFVFPEKEEVCLVGKEEVVAILQPPRIDNRRRHFF</sequence>
<proteinExistence type="predicted"/>